<accession>A0ABW4ECX9</accession>
<gene>
    <name evidence="1" type="ORF">ACFTOW_07240</name>
</gene>
<proteinExistence type="predicted"/>
<evidence type="ECO:0008006" key="3">
    <source>
        <dbReference type="Google" id="ProtNLM"/>
    </source>
</evidence>
<sequence>MTRYDPIPAPHNPGWRNRLFGAKAAQSGGLIRRKKRDVHREIGYAALVAEVQARGFHLIECGDQYLIICHDGQMRVIC</sequence>
<name>A0ABW4ECX9_9RHOB</name>
<organism evidence="1 2">
    <name type="scientific">Lacimonas salitolerans</name>
    <dbReference type="NCBI Taxonomy" id="1323750"/>
    <lineage>
        <taxon>Bacteria</taxon>
        <taxon>Pseudomonadati</taxon>
        <taxon>Pseudomonadota</taxon>
        <taxon>Alphaproteobacteria</taxon>
        <taxon>Rhodobacterales</taxon>
        <taxon>Paracoccaceae</taxon>
        <taxon>Lacimonas</taxon>
    </lineage>
</organism>
<dbReference type="EMBL" id="JBHUDD010000047">
    <property type="protein sequence ID" value="MFD1509193.1"/>
    <property type="molecule type" value="Genomic_DNA"/>
</dbReference>
<evidence type="ECO:0000313" key="2">
    <source>
        <dbReference type="Proteomes" id="UP001597186"/>
    </source>
</evidence>
<dbReference type="RefSeq" id="WP_379914395.1">
    <property type="nucleotide sequence ID" value="NZ_JBHUDD010000047.1"/>
</dbReference>
<comment type="caution">
    <text evidence="1">The sequence shown here is derived from an EMBL/GenBank/DDBJ whole genome shotgun (WGS) entry which is preliminary data.</text>
</comment>
<dbReference type="Proteomes" id="UP001597186">
    <property type="component" value="Unassembled WGS sequence"/>
</dbReference>
<reference evidence="2" key="1">
    <citation type="journal article" date="2019" name="Int. J. Syst. Evol. Microbiol.">
        <title>The Global Catalogue of Microorganisms (GCM) 10K type strain sequencing project: providing services to taxonomists for standard genome sequencing and annotation.</title>
        <authorList>
            <consortium name="The Broad Institute Genomics Platform"/>
            <consortium name="The Broad Institute Genome Sequencing Center for Infectious Disease"/>
            <person name="Wu L."/>
            <person name="Ma J."/>
        </authorList>
    </citation>
    <scope>NUCLEOTIDE SEQUENCE [LARGE SCALE GENOMIC DNA]</scope>
    <source>
        <strain evidence="2">CGMCC 1.12477</strain>
    </source>
</reference>
<keyword evidence="2" id="KW-1185">Reference proteome</keyword>
<protein>
    <recommendedName>
        <fullName evidence="3">N-(5'-phosphoribosyl)anthranilate isomerase</fullName>
    </recommendedName>
</protein>
<evidence type="ECO:0000313" key="1">
    <source>
        <dbReference type="EMBL" id="MFD1509193.1"/>
    </source>
</evidence>